<dbReference type="InterPro" id="IPR032675">
    <property type="entry name" value="LRR_dom_sf"/>
</dbReference>
<name>A0A9X6RNL9_HYPEX</name>
<evidence type="ECO:0000259" key="10">
    <source>
        <dbReference type="PROSITE" id="PS51203"/>
    </source>
</evidence>
<evidence type="ECO:0000256" key="6">
    <source>
        <dbReference type="ARBA" id="ARBA00023054"/>
    </source>
</evidence>
<comment type="caution">
    <text evidence="11">The sequence shown here is derived from an EMBL/GenBank/DDBJ whole genome shotgun (WGS) entry which is preliminary data.</text>
</comment>
<accession>A0A9X6RNL9</accession>
<keyword evidence="8" id="KW-0966">Cell projection</keyword>
<keyword evidence="5" id="KW-0677">Repeat</keyword>
<dbReference type="SMART" id="SM00446">
    <property type="entry name" value="LRRcap"/>
    <property type="match status" value="1"/>
</dbReference>
<dbReference type="Pfam" id="PF23602">
    <property type="entry name" value="CS_DNAAF11_C"/>
    <property type="match status" value="1"/>
</dbReference>
<evidence type="ECO:0000256" key="9">
    <source>
        <dbReference type="ARBA" id="ARBA00049982"/>
    </source>
</evidence>
<dbReference type="InterPro" id="IPR056496">
    <property type="entry name" value="CS_DNAAF11_C"/>
</dbReference>
<organism evidence="11 12">
    <name type="scientific">Hypsibius exemplaris</name>
    <name type="common">Freshwater tardigrade</name>
    <dbReference type="NCBI Taxonomy" id="2072580"/>
    <lineage>
        <taxon>Eukaryota</taxon>
        <taxon>Metazoa</taxon>
        <taxon>Ecdysozoa</taxon>
        <taxon>Tardigrada</taxon>
        <taxon>Eutardigrada</taxon>
        <taxon>Parachela</taxon>
        <taxon>Hypsibioidea</taxon>
        <taxon>Hypsibiidae</taxon>
        <taxon>Hypsibius</taxon>
    </lineage>
</organism>
<keyword evidence="3" id="KW-0963">Cytoplasm</keyword>
<dbReference type="EMBL" id="MTYJ01000377">
    <property type="protein sequence ID" value="OWA54170.1"/>
    <property type="molecule type" value="Genomic_DNA"/>
</dbReference>
<dbReference type="InterPro" id="IPR007052">
    <property type="entry name" value="CS_dom"/>
</dbReference>
<dbReference type="GO" id="GO:0005737">
    <property type="term" value="C:cytoplasm"/>
    <property type="evidence" value="ECO:0007669"/>
    <property type="project" value="UniProtKB-SubCell"/>
</dbReference>
<evidence type="ECO:0000256" key="7">
    <source>
        <dbReference type="ARBA" id="ARBA00023069"/>
    </source>
</evidence>
<dbReference type="AlphaFoldDB" id="A0A9X6RNL9"/>
<keyword evidence="6" id="KW-0175">Coiled coil</keyword>
<dbReference type="GO" id="GO:0005929">
    <property type="term" value="C:cilium"/>
    <property type="evidence" value="ECO:0007669"/>
    <property type="project" value="UniProtKB-SubCell"/>
</dbReference>
<evidence type="ECO:0000313" key="11">
    <source>
        <dbReference type="EMBL" id="OWA54170.1"/>
    </source>
</evidence>
<dbReference type="Pfam" id="PF14580">
    <property type="entry name" value="LRR_9"/>
    <property type="match status" value="1"/>
</dbReference>
<comment type="subcellular location">
    <subcellularLocation>
        <location evidence="1">Cell projection</location>
        <location evidence="1">Cilium</location>
    </subcellularLocation>
    <subcellularLocation>
        <location evidence="2">Cytoplasm</location>
    </subcellularLocation>
</comment>
<evidence type="ECO:0000313" key="12">
    <source>
        <dbReference type="Proteomes" id="UP000192578"/>
    </source>
</evidence>
<evidence type="ECO:0000256" key="4">
    <source>
        <dbReference type="ARBA" id="ARBA00022614"/>
    </source>
</evidence>
<dbReference type="PROSITE" id="PS51450">
    <property type="entry name" value="LRR"/>
    <property type="match status" value="3"/>
</dbReference>
<dbReference type="PANTHER" id="PTHR18849">
    <property type="entry name" value="LEUCINE RICH REPEAT PROTEIN"/>
    <property type="match status" value="1"/>
</dbReference>
<sequence length="439" mass="49429">MSRITLDLLRRRCEHNEGLIHNLEELSLHQDNLEEIENIDRWCKDLKILYLQGNSIPKIENLSRLKDLEYLNLALNGIERIENLQGCESLRKLDLTANFIGDLTSVESLRENPYLEELAEFDGYRSYVIAALPHLRILDGQEVTRTEQLEALHFYLDTKAKIIRQQVAYKAKRDLEKEKNAAKLVAAPCHSDGDGGSGKGTHHEWEKLSWSPEYRREMHRHRVGEAAQKDPSKSHTSLLHPNRAAKRDVVLAGPTGEVLNVNEARLEYTLKEDDEEENNEIVLDVSVYRHLDSSLVDVDVNPTFVKVTVKGKVLQLKLGKEVAPDKSTIQRSRTSGHLLIHMPLADSHVKATPMKKPAALEGRQLRSSLPCSAAPPRRVEKLEVDPALKSKVNLDFVTSQGLSCRQSGGDGRLPGRDVVIVDRANSPGFMDDSEVPPLI</sequence>
<evidence type="ECO:0000256" key="3">
    <source>
        <dbReference type="ARBA" id="ARBA00022490"/>
    </source>
</evidence>
<dbReference type="SMART" id="SM00365">
    <property type="entry name" value="LRR_SD22"/>
    <property type="match status" value="4"/>
</dbReference>
<proteinExistence type="inferred from homology"/>
<protein>
    <submittedName>
        <fullName evidence="11">Protein tilB-like protein</fullName>
    </submittedName>
</protein>
<keyword evidence="12" id="KW-1185">Reference proteome</keyword>
<keyword evidence="4" id="KW-0433">Leucine-rich repeat</keyword>
<dbReference type="Gene3D" id="3.80.10.10">
    <property type="entry name" value="Ribonuclease Inhibitor"/>
    <property type="match status" value="1"/>
</dbReference>
<evidence type="ECO:0000256" key="2">
    <source>
        <dbReference type="ARBA" id="ARBA00004496"/>
    </source>
</evidence>
<evidence type="ECO:0000256" key="5">
    <source>
        <dbReference type="ARBA" id="ARBA00022737"/>
    </source>
</evidence>
<dbReference type="PANTHER" id="PTHR18849:SF0">
    <property type="entry name" value="CILIA- AND FLAGELLA-ASSOCIATED PROTEIN 410-RELATED"/>
    <property type="match status" value="1"/>
</dbReference>
<reference evidence="12" key="1">
    <citation type="submission" date="2017-01" db="EMBL/GenBank/DDBJ databases">
        <title>Comparative genomics of anhydrobiosis in the tardigrade Hypsibius dujardini.</title>
        <authorList>
            <person name="Yoshida Y."/>
            <person name="Koutsovoulos G."/>
            <person name="Laetsch D."/>
            <person name="Stevens L."/>
            <person name="Kumar S."/>
            <person name="Horikawa D."/>
            <person name="Ishino K."/>
            <person name="Komine S."/>
            <person name="Tomita M."/>
            <person name="Blaxter M."/>
            <person name="Arakawa K."/>
        </authorList>
    </citation>
    <scope>NUCLEOTIDE SEQUENCE [LARGE SCALE GENOMIC DNA]</scope>
    <source>
        <strain evidence="12">Z151</strain>
    </source>
</reference>
<dbReference type="FunFam" id="3.80.10.10:FF:000052">
    <property type="entry name" value="Leucine rich repeat containing 6"/>
    <property type="match status" value="1"/>
</dbReference>
<dbReference type="InterPro" id="IPR001611">
    <property type="entry name" value="Leu-rich_rpt"/>
</dbReference>
<feature type="domain" description="CS" evidence="10">
    <location>
        <begin position="263"/>
        <end position="361"/>
    </location>
</feature>
<dbReference type="OrthoDB" id="10250990at2759"/>
<evidence type="ECO:0000256" key="8">
    <source>
        <dbReference type="ARBA" id="ARBA00023273"/>
    </source>
</evidence>
<gene>
    <name evidence="11" type="ORF">BV898_18585</name>
</gene>
<evidence type="ECO:0000256" key="1">
    <source>
        <dbReference type="ARBA" id="ARBA00004138"/>
    </source>
</evidence>
<dbReference type="InterPro" id="IPR003603">
    <property type="entry name" value="U2A'_phosphoprotein32A_C"/>
</dbReference>
<dbReference type="PROSITE" id="PS51203">
    <property type="entry name" value="CS"/>
    <property type="match status" value="1"/>
</dbReference>
<dbReference type="SUPFAM" id="SSF52058">
    <property type="entry name" value="L domain-like"/>
    <property type="match status" value="1"/>
</dbReference>
<comment type="similarity">
    <text evidence="9">Belongs to the tilB family.</text>
</comment>
<keyword evidence="7" id="KW-0969">Cilium</keyword>
<dbReference type="Proteomes" id="UP000192578">
    <property type="component" value="Unassembled WGS sequence"/>
</dbReference>